<evidence type="ECO:0000313" key="6">
    <source>
        <dbReference type="Proteomes" id="UP000217311"/>
    </source>
</evidence>
<keyword evidence="1" id="KW-0805">Transcription regulation</keyword>
<dbReference type="PROSITE" id="PS01124">
    <property type="entry name" value="HTH_ARAC_FAMILY_2"/>
    <property type="match status" value="1"/>
</dbReference>
<dbReference type="Proteomes" id="UP000217311">
    <property type="component" value="Chromosome"/>
</dbReference>
<keyword evidence="3" id="KW-0804">Transcription</keyword>
<dbReference type="Gene3D" id="1.10.10.60">
    <property type="entry name" value="Homeodomain-like"/>
    <property type="match status" value="1"/>
</dbReference>
<proteinExistence type="predicted"/>
<feature type="domain" description="HTH araC/xylS-type" evidence="4">
    <location>
        <begin position="206"/>
        <end position="307"/>
    </location>
</feature>
<dbReference type="Pfam" id="PF20240">
    <property type="entry name" value="DUF6597"/>
    <property type="match status" value="1"/>
</dbReference>
<dbReference type="PANTHER" id="PTHR46796">
    <property type="entry name" value="HTH-TYPE TRANSCRIPTIONAL ACTIVATOR RHAS-RELATED"/>
    <property type="match status" value="1"/>
</dbReference>
<gene>
    <name evidence="5" type="ORF">CA606_16715</name>
</gene>
<dbReference type="InterPro" id="IPR046532">
    <property type="entry name" value="DUF6597"/>
</dbReference>
<protein>
    <submittedName>
        <fullName evidence="5">AraC family transcriptional regulator</fullName>
    </submittedName>
</protein>
<evidence type="ECO:0000256" key="3">
    <source>
        <dbReference type="ARBA" id="ARBA00023163"/>
    </source>
</evidence>
<dbReference type="AlphaFoldDB" id="A0A290MP52"/>
<evidence type="ECO:0000256" key="2">
    <source>
        <dbReference type="ARBA" id="ARBA00023125"/>
    </source>
</evidence>
<accession>A0A290MP52</accession>
<dbReference type="SMART" id="SM00342">
    <property type="entry name" value="HTH_ARAC"/>
    <property type="match status" value="1"/>
</dbReference>
<dbReference type="EMBL" id="CP023315">
    <property type="protein sequence ID" value="ATC33837.1"/>
    <property type="molecule type" value="Genomic_DNA"/>
</dbReference>
<dbReference type="GO" id="GO:0043565">
    <property type="term" value="F:sequence-specific DNA binding"/>
    <property type="evidence" value="ECO:0007669"/>
    <property type="project" value="InterPro"/>
</dbReference>
<dbReference type="InterPro" id="IPR050204">
    <property type="entry name" value="AraC_XylS_family_regulators"/>
</dbReference>
<keyword evidence="2" id="KW-0238">DNA-binding</keyword>
<evidence type="ECO:0000256" key="1">
    <source>
        <dbReference type="ARBA" id="ARBA00023015"/>
    </source>
</evidence>
<name>A0A290MP52_CAUVI</name>
<dbReference type="Pfam" id="PF12833">
    <property type="entry name" value="HTH_18"/>
    <property type="match status" value="1"/>
</dbReference>
<reference evidence="6" key="1">
    <citation type="submission" date="2017-09" db="EMBL/GenBank/DDBJ databases">
        <title>Genome evolution observed in wild isolates of Caulobacter crescentus.</title>
        <authorList>
            <person name="Ely B."/>
            <person name="Wilson K."/>
            <person name="Scott D."/>
        </authorList>
    </citation>
    <scope>NUCLEOTIDE SEQUENCE [LARGE SCALE GENOMIC DNA]</scope>
    <source>
        <strain evidence="6">CB13b1a</strain>
    </source>
</reference>
<dbReference type="GO" id="GO:0003700">
    <property type="term" value="F:DNA-binding transcription factor activity"/>
    <property type="evidence" value="ECO:0007669"/>
    <property type="project" value="InterPro"/>
</dbReference>
<evidence type="ECO:0000259" key="4">
    <source>
        <dbReference type="PROSITE" id="PS01124"/>
    </source>
</evidence>
<dbReference type="InterPro" id="IPR018060">
    <property type="entry name" value="HTH_AraC"/>
</dbReference>
<sequence length="321" mass="35079">MTAVNDSTLTFVIELVNRRSATCPFFTILSAGSWARLRQGLWGSLPMTPLFLTLPPGPALAGWVARHQIIRFRFPAGERAPIKPYWPRPACALAFYPRDPEALIDAAGRVTIKPRAVLIGQPTALTRRAGGADFCVYQIEFEPGALRRLAGMSMAELTDQALDAEAVFPDLRAIADQIAEASTAEAMIAAAEAWLTTRVAACGRDPDRVDWAAAQLIRGGAGSLDRLARRIDLAPRALHRAFRDRLGVSPKLFARIARLDRLIRARNADPAADWLSLAVGAGYYDHQHMARDFRDLCGVGPSRFLAAEAVAPERRFGIAEL</sequence>
<organism evidence="5 6">
    <name type="scientific">Caulobacter vibrioides</name>
    <name type="common">Caulobacter crescentus</name>
    <dbReference type="NCBI Taxonomy" id="155892"/>
    <lineage>
        <taxon>Bacteria</taxon>
        <taxon>Pseudomonadati</taxon>
        <taxon>Pseudomonadota</taxon>
        <taxon>Alphaproteobacteria</taxon>
        <taxon>Caulobacterales</taxon>
        <taxon>Caulobacteraceae</taxon>
        <taxon>Caulobacter</taxon>
    </lineage>
</organism>
<evidence type="ECO:0000313" key="5">
    <source>
        <dbReference type="EMBL" id="ATC33837.1"/>
    </source>
</evidence>